<dbReference type="Proteomes" id="UP000264146">
    <property type="component" value="Chromosome"/>
</dbReference>
<dbReference type="GeneID" id="93789055"/>
<organism evidence="3">
    <name type="scientific">Staphylococcus schleiferi</name>
    <dbReference type="NCBI Taxonomy" id="1295"/>
    <lineage>
        <taxon>Bacteria</taxon>
        <taxon>Bacillati</taxon>
        <taxon>Bacillota</taxon>
        <taxon>Bacilli</taxon>
        <taxon>Bacillales</taxon>
        <taxon>Staphylococcaceae</taxon>
        <taxon>Staphylococcus</taxon>
    </lineage>
</organism>
<accession>A0A7Z7VWA8</accession>
<reference evidence="2 4" key="2">
    <citation type="submission" date="2020-11" db="EMBL/GenBank/DDBJ databases">
        <authorList>
            <consortium name="Pathogen Informatics"/>
        </authorList>
    </citation>
    <scope>NUCLEOTIDE SEQUENCE [LARGE SCALE GENOMIC DNA]</scope>
    <source>
        <strain evidence="2 4">NCTC12218</strain>
    </source>
</reference>
<dbReference type="EMBL" id="UHEF01000001">
    <property type="protein sequence ID" value="SUM86556.1"/>
    <property type="molecule type" value="Genomic_DNA"/>
</dbReference>
<dbReference type="EMBL" id="LR962863">
    <property type="protein sequence ID" value="CAD7358722.1"/>
    <property type="molecule type" value="Genomic_DNA"/>
</dbReference>
<feature type="signal peptide" evidence="1">
    <location>
        <begin position="1"/>
        <end position="29"/>
    </location>
</feature>
<sequence>MSKLVKGLMSTAAVAVLLSAVGSTSDAHALTQKEYQHLASQYANYSNN</sequence>
<protein>
    <submittedName>
        <fullName evidence="3">Uncharacterized protein</fullName>
    </submittedName>
</protein>
<reference evidence="3" key="1">
    <citation type="submission" date="2018-06" db="EMBL/GenBank/DDBJ databases">
        <authorList>
            <consortium name="Pathogen Informatics"/>
            <person name="Doyle S."/>
        </authorList>
    </citation>
    <scope>NUCLEOTIDE SEQUENCE [LARGE SCALE GENOMIC DNA]</scope>
    <source>
        <strain evidence="3">NCTC12218</strain>
    </source>
</reference>
<keyword evidence="1" id="KW-0732">Signal</keyword>
<evidence type="ECO:0000313" key="3">
    <source>
        <dbReference type="EMBL" id="SUM86556.1"/>
    </source>
</evidence>
<evidence type="ECO:0000256" key="1">
    <source>
        <dbReference type="SAM" id="SignalP"/>
    </source>
</evidence>
<evidence type="ECO:0000313" key="4">
    <source>
        <dbReference type="Proteomes" id="UP000264146"/>
    </source>
</evidence>
<proteinExistence type="predicted"/>
<gene>
    <name evidence="3" type="ORF">NCTC12218_00305</name>
</gene>
<dbReference type="RefSeq" id="WP_155976540.1">
    <property type="nucleotide sequence ID" value="NZ_CALYEE010000019.1"/>
</dbReference>
<evidence type="ECO:0000313" key="2">
    <source>
        <dbReference type="EMBL" id="CAD7358722.1"/>
    </source>
</evidence>
<name>A0A7Z7VWA8_STASC</name>
<feature type="chain" id="PRO_5041142452" evidence="1">
    <location>
        <begin position="30"/>
        <end position="48"/>
    </location>
</feature>
<dbReference type="AlphaFoldDB" id="A0A7Z7VWA8"/>